<feature type="transmembrane region" description="Helical" evidence="10">
    <location>
        <begin position="734"/>
        <end position="760"/>
    </location>
</feature>
<dbReference type="CDD" id="cd03250">
    <property type="entry name" value="ABCC_MRP_domain1"/>
    <property type="match status" value="1"/>
</dbReference>
<dbReference type="InterPro" id="IPR003593">
    <property type="entry name" value="AAA+_ATPase"/>
</dbReference>
<dbReference type="FunFam" id="1.20.1560.10:FF:000013">
    <property type="entry name" value="ABC transporter C family member 2"/>
    <property type="match status" value="1"/>
</dbReference>
<keyword evidence="2" id="KW-0813">Transport</keyword>
<dbReference type="CDD" id="cd18580">
    <property type="entry name" value="ABC_6TM_ABCC_D2"/>
    <property type="match status" value="1"/>
</dbReference>
<dbReference type="CDD" id="cd18579">
    <property type="entry name" value="ABC_6TM_ABCC_D1"/>
    <property type="match status" value="1"/>
</dbReference>
<dbReference type="InterPro" id="IPR027417">
    <property type="entry name" value="P-loop_NTPase"/>
</dbReference>
<feature type="transmembrane region" description="Helical" evidence="10">
    <location>
        <begin position="807"/>
        <end position="827"/>
    </location>
</feature>
<dbReference type="Gene3D" id="3.40.50.300">
    <property type="entry name" value="P-loop containing nucleotide triphosphate hydrolases"/>
    <property type="match status" value="2"/>
</dbReference>
<dbReference type="GO" id="GO:0005774">
    <property type="term" value="C:vacuolar membrane"/>
    <property type="evidence" value="ECO:0007669"/>
    <property type="project" value="UniProtKB-SubCell"/>
</dbReference>
<dbReference type="CDD" id="cd03244">
    <property type="entry name" value="ABCC_MRP_domain2"/>
    <property type="match status" value="1"/>
</dbReference>
<evidence type="ECO:0000256" key="10">
    <source>
        <dbReference type="SAM" id="Phobius"/>
    </source>
</evidence>
<keyword evidence="14" id="KW-1185">Reference proteome</keyword>
<accession>A0A6G0WM15</accession>
<proteinExistence type="predicted"/>
<dbReference type="InterPro" id="IPR044726">
    <property type="entry name" value="ABCC_6TM_D2"/>
</dbReference>
<dbReference type="AlphaFoldDB" id="A0A6G0WM15"/>
<feature type="transmembrane region" description="Helical" evidence="10">
    <location>
        <begin position="78"/>
        <end position="103"/>
    </location>
</feature>
<comment type="subcellular location">
    <subcellularLocation>
        <location evidence="1">Vacuole membrane</location>
        <topology evidence="1">Multi-pass membrane protein</topology>
    </subcellularLocation>
</comment>
<dbReference type="InterPro" id="IPR003439">
    <property type="entry name" value="ABC_transporter-like_ATP-bd"/>
</dbReference>
<protein>
    <submittedName>
        <fullName evidence="13">Uncharacterized protein</fullName>
    </submittedName>
</protein>
<feature type="transmembrane region" description="Helical" evidence="10">
    <location>
        <begin position="192"/>
        <end position="216"/>
    </location>
</feature>
<comment type="caution">
    <text evidence="13">The sequence shown here is derived from an EMBL/GenBank/DDBJ whole genome shotgun (WGS) entry which is preliminary data.</text>
</comment>
<dbReference type="VEuPathDB" id="FungiDB:AeMF1_008866"/>
<dbReference type="GO" id="GO:0016887">
    <property type="term" value="F:ATP hydrolysis activity"/>
    <property type="evidence" value="ECO:0007669"/>
    <property type="project" value="InterPro"/>
</dbReference>
<feature type="region of interest" description="Disordered" evidence="9">
    <location>
        <begin position="629"/>
        <end position="657"/>
    </location>
</feature>
<evidence type="ECO:0000256" key="3">
    <source>
        <dbReference type="ARBA" id="ARBA00022692"/>
    </source>
</evidence>
<gene>
    <name evidence="13" type="ORF">Ae201684_013738</name>
</gene>
<dbReference type="PROSITE" id="PS50929">
    <property type="entry name" value="ABC_TM1F"/>
    <property type="match status" value="2"/>
</dbReference>
<evidence type="ECO:0000256" key="8">
    <source>
        <dbReference type="ARBA" id="ARBA00023136"/>
    </source>
</evidence>
<keyword evidence="3 10" id="KW-0812">Transmembrane</keyword>
<feature type="domain" description="ABC transmembrane type-1" evidence="12">
    <location>
        <begin position="79"/>
        <end position="365"/>
    </location>
</feature>
<evidence type="ECO:0000256" key="6">
    <source>
        <dbReference type="ARBA" id="ARBA00022840"/>
    </source>
</evidence>
<keyword evidence="4" id="KW-0677">Repeat</keyword>
<evidence type="ECO:0000256" key="4">
    <source>
        <dbReference type="ARBA" id="ARBA00022737"/>
    </source>
</evidence>
<dbReference type="Gene3D" id="1.20.1560.10">
    <property type="entry name" value="ABC transporter type 1, transmembrane domain"/>
    <property type="match status" value="2"/>
</dbReference>
<dbReference type="Pfam" id="PF00664">
    <property type="entry name" value="ABC_membrane"/>
    <property type="match status" value="2"/>
</dbReference>
<dbReference type="Pfam" id="PF00005">
    <property type="entry name" value="ABC_tran"/>
    <property type="match status" value="2"/>
</dbReference>
<feature type="transmembrane region" description="Helical" evidence="10">
    <location>
        <begin position="349"/>
        <end position="368"/>
    </location>
</feature>
<dbReference type="InterPro" id="IPR050173">
    <property type="entry name" value="ABC_transporter_C-like"/>
</dbReference>
<dbReference type="PROSITE" id="PS50893">
    <property type="entry name" value="ABC_TRANSPORTER_2"/>
    <property type="match status" value="2"/>
</dbReference>
<dbReference type="PANTHER" id="PTHR24223">
    <property type="entry name" value="ATP-BINDING CASSETTE SUB-FAMILY C"/>
    <property type="match status" value="1"/>
</dbReference>
<evidence type="ECO:0000256" key="2">
    <source>
        <dbReference type="ARBA" id="ARBA00022448"/>
    </source>
</evidence>
<dbReference type="InterPro" id="IPR011527">
    <property type="entry name" value="ABC1_TM_dom"/>
</dbReference>
<organism evidence="13 14">
    <name type="scientific">Aphanomyces euteiches</name>
    <dbReference type="NCBI Taxonomy" id="100861"/>
    <lineage>
        <taxon>Eukaryota</taxon>
        <taxon>Sar</taxon>
        <taxon>Stramenopiles</taxon>
        <taxon>Oomycota</taxon>
        <taxon>Saprolegniomycetes</taxon>
        <taxon>Saprolegniales</taxon>
        <taxon>Verrucalvaceae</taxon>
        <taxon>Aphanomyces</taxon>
    </lineage>
</organism>
<sequence>MADTYHAVASPVDDAGERKIEQHPLETTNWINYITISWLDKLVRKGSKAPLTAEDIWPLARADRTEVLYSHHTFRGRILVAVVLFTLYGAFGLVQPIAVKSMLQFLQADGDSIETDLGIENGYILALVLFVVTLVSVSMMDFAGYYGTHLGVNVKTALSHMVYRKTLSLSSKAKAFSSGEVITMRSVDLDRIALAFGVGQWAFVSPVMLTAIYIMLGFQLTALAAFAGAIVMAIFIYFGFATGDTIGKLRQDMLAIQAERVKLTNELLQGVRVVKLYAWEDSMHRLLQEIRLRELQALKRYFNLFMINNVLLIVAPVASLASALLVYVARGHPLTVPVAFTELAYINLAKQPCGIFSIAIVATMDALASCRRLSNFFNTDEIDHDVPPPSDAPNDAPQPSISPVEILQADFTWDTALPPTLKSIQLKVEPKTLTMIVGAVGSGKSSLLSAILGDIHLTQGSRRVHGRFSYASQEAWIQHASVKDNILFEAAFQPELYRQVLAACQLNTDMAALPNGDETEIGERGINLSGGQKARVGLARAAYHQEADVVLLDDPLSALDAHVANAVFADCIQRLLHDKTTLLVLTSHYHLLPHADRILVMADGKIAADGSYADIHAQFPTLLQQSMQKPLKTPMDGQETSEDTQDATADDAADDDAPEDVCGGGLVAKEDKVDGQVTWATYRAYFGSSGYDGLVVALVLLVLCTLAQVALTLTDWFMGVWARHGPESLAYGGGYVGFALGSFLLIYLYSVFVLFTAVLCSKSLHATVLRHALDAPVPTFFDVTPVGRILKSFSSDMDMVDSTLPQYILFVIEFFFSLAAILVVCAVSAPYVLLLYVPIGAIFFHARRIYNATINEVKRLDGISRSPLVSLVGETYTGLSTIRAFDKTATFALKQQRAVDYNIRFSLTQAVAPRWFQMRLDALGTVVVAGVAFLAVATKSSIGLAAAGLALTYSSQLCTVLSRLATFAALVDSFMTSVERLHHYQSLEKEETAAAAANDKVTNWPSQGAIAFEGYSMRYRAHLDLVLNDIAFAVEPGHQVGICGRTGSGKSSLMAALFRMVPSSSGRITIDGVDIASVSLKSLRSGLTIIPQDPVLFSGSVRLNLDPTNDADDADLWTVLKRVHLSDAIPSLEFEIAEKGSNLSVGQRQLVCIARALLRRSKVVVLDEATANIDPESDCLIQQTMRECFENVTRLIIAHRLDTILDSDRILVLDAGAVKEYGTPSELFANKDSAFAQLAQHANIDVDKLR</sequence>
<dbReference type="PROSITE" id="PS00211">
    <property type="entry name" value="ABC_TRANSPORTER_1"/>
    <property type="match status" value="2"/>
</dbReference>
<keyword evidence="5" id="KW-0547">Nucleotide-binding</keyword>
<evidence type="ECO:0000313" key="14">
    <source>
        <dbReference type="Proteomes" id="UP000481153"/>
    </source>
</evidence>
<feature type="compositionally biased region" description="Acidic residues" evidence="9">
    <location>
        <begin position="639"/>
        <end position="657"/>
    </location>
</feature>
<feature type="transmembrane region" description="Helical" evidence="10">
    <location>
        <begin position="301"/>
        <end position="329"/>
    </location>
</feature>
<feature type="transmembrane region" description="Helical" evidence="10">
    <location>
        <begin position="222"/>
        <end position="240"/>
    </location>
</feature>
<dbReference type="SUPFAM" id="SSF52540">
    <property type="entry name" value="P-loop containing nucleoside triphosphate hydrolases"/>
    <property type="match status" value="2"/>
</dbReference>
<dbReference type="PANTHER" id="PTHR24223:SF443">
    <property type="entry name" value="MULTIDRUG-RESISTANCE LIKE PROTEIN 1, ISOFORM I"/>
    <property type="match status" value="1"/>
</dbReference>
<dbReference type="InterPro" id="IPR036640">
    <property type="entry name" value="ABC1_TM_sf"/>
</dbReference>
<dbReference type="SMART" id="SM00382">
    <property type="entry name" value="AAA"/>
    <property type="match status" value="2"/>
</dbReference>
<evidence type="ECO:0000313" key="13">
    <source>
        <dbReference type="EMBL" id="KAF0728373.1"/>
    </source>
</evidence>
<evidence type="ECO:0000259" key="12">
    <source>
        <dbReference type="PROSITE" id="PS50929"/>
    </source>
</evidence>
<dbReference type="FunFam" id="3.40.50.300:FF:000997">
    <property type="entry name" value="Multidrug resistance-associated protein 1"/>
    <property type="match status" value="1"/>
</dbReference>
<feature type="domain" description="ABC transporter" evidence="11">
    <location>
        <begin position="404"/>
        <end position="628"/>
    </location>
</feature>
<evidence type="ECO:0000256" key="5">
    <source>
        <dbReference type="ARBA" id="ARBA00022741"/>
    </source>
</evidence>
<name>A0A6G0WM15_9STRA</name>
<feature type="transmembrane region" description="Helical" evidence="10">
    <location>
        <begin position="693"/>
        <end position="714"/>
    </location>
</feature>
<dbReference type="FunFam" id="3.40.50.300:FF:000163">
    <property type="entry name" value="Multidrug resistance-associated protein member 4"/>
    <property type="match status" value="1"/>
</dbReference>
<dbReference type="InterPro" id="IPR044746">
    <property type="entry name" value="ABCC_6TM_D1"/>
</dbReference>
<feature type="transmembrane region" description="Helical" evidence="10">
    <location>
        <begin position="123"/>
        <end position="146"/>
    </location>
</feature>
<feature type="domain" description="ABC transmembrane type-1" evidence="12">
    <location>
        <begin position="698"/>
        <end position="973"/>
    </location>
</feature>
<keyword evidence="6" id="KW-0067">ATP-binding</keyword>
<dbReference type="GO" id="GO:0140359">
    <property type="term" value="F:ABC-type transporter activity"/>
    <property type="evidence" value="ECO:0007669"/>
    <property type="project" value="InterPro"/>
</dbReference>
<keyword evidence="8 10" id="KW-0472">Membrane</keyword>
<dbReference type="GO" id="GO:0005524">
    <property type="term" value="F:ATP binding"/>
    <property type="evidence" value="ECO:0007669"/>
    <property type="project" value="UniProtKB-KW"/>
</dbReference>
<evidence type="ECO:0000259" key="11">
    <source>
        <dbReference type="PROSITE" id="PS50893"/>
    </source>
</evidence>
<dbReference type="SUPFAM" id="SSF90123">
    <property type="entry name" value="ABC transporter transmembrane region"/>
    <property type="match status" value="2"/>
</dbReference>
<dbReference type="Proteomes" id="UP000481153">
    <property type="component" value="Unassembled WGS sequence"/>
</dbReference>
<dbReference type="EMBL" id="VJMJ01000178">
    <property type="protein sequence ID" value="KAF0728373.1"/>
    <property type="molecule type" value="Genomic_DNA"/>
</dbReference>
<dbReference type="InterPro" id="IPR017871">
    <property type="entry name" value="ABC_transporter-like_CS"/>
</dbReference>
<evidence type="ECO:0000256" key="1">
    <source>
        <dbReference type="ARBA" id="ARBA00004128"/>
    </source>
</evidence>
<keyword evidence="7 10" id="KW-1133">Transmembrane helix</keyword>
<reference evidence="13 14" key="1">
    <citation type="submission" date="2019-07" db="EMBL/GenBank/DDBJ databases">
        <title>Genomics analysis of Aphanomyces spp. identifies a new class of oomycete effector associated with host adaptation.</title>
        <authorList>
            <person name="Gaulin E."/>
        </authorList>
    </citation>
    <scope>NUCLEOTIDE SEQUENCE [LARGE SCALE GENOMIC DNA]</scope>
    <source>
        <strain evidence="13 14">ATCC 201684</strain>
    </source>
</reference>
<evidence type="ECO:0000256" key="9">
    <source>
        <dbReference type="SAM" id="MobiDB-lite"/>
    </source>
</evidence>
<evidence type="ECO:0000256" key="7">
    <source>
        <dbReference type="ARBA" id="ARBA00022989"/>
    </source>
</evidence>
<feature type="domain" description="ABC transporter" evidence="11">
    <location>
        <begin position="1010"/>
        <end position="1240"/>
    </location>
</feature>